<protein>
    <recommendedName>
        <fullName evidence="3">IDEAL domain-containing protein</fullName>
    </recommendedName>
</protein>
<dbReference type="Proteomes" id="UP000310334">
    <property type="component" value="Unassembled WGS sequence"/>
</dbReference>
<evidence type="ECO:0000313" key="1">
    <source>
        <dbReference type="EMBL" id="THF82083.1"/>
    </source>
</evidence>
<proteinExistence type="predicted"/>
<accession>A0A4S4C2Z3</accession>
<dbReference type="OrthoDB" id="2867457at2"/>
<evidence type="ECO:0000313" key="2">
    <source>
        <dbReference type="Proteomes" id="UP000310334"/>
    </source>
</evidence>
<organism evidence="1 2">
    <name type="scientific">Metabacillus sediminilitoris</name>
    <dbReference type="NCBI Taxonomy" id="2567941"/>
    <lineage>
        <taxon>Bacteria</taxon>
        <taxon>Bacillati</taxon>
        <taxon>Bacillota</taxon>
        <taxon>Bacilli</taxon>
        <taxon>Bacillales</taxon>
        <taxon>Bacillaceae</taxon>
        <taxon>Metabacillus</taxon>
    </lineage>
</organism>
<dbReference type="EMBL" id="SSNT01000003">
    <property type="protein sequence ID" value="THF82083.1"/>
    <property type="molecule type" value="Genomic_DNA"/>
</dbReference>
<dbReference type="AlphaFoldDB" id="A0A4S4C2Z3"/>
<gene>
    <name evidence="1" type="ORF">E6W99_05400</name>
</gene>
<keyword evidence="2" id="KW-1185">Reference proteome</keyword>
<name>A0A4S4C2Z3_9BACI</name>
<dbReference type="RefSeq" id="WP_136352168.1">
    <property type="nucleotide sequence ID" value="NZ_CP046266.1"/>
</dbReference>
<reference evidence="1 2" key="1">
    <citation type="submission" date="2019-04" db="EMBL/GenBank/DDBJ databases">
        <title>Bacillus sediminilitoris sp. nov., isolated from a tidal flat sediment on the East China Sea.</title>
        <authorList>
            <person name="Wei Y."/>
            <person name="Mao H."/>
            <person name="Fang J."/>
        </authorList>
    </citation>
    <scope>NUCLEOTIDE SEQUENCE [LARGE SCALE GENOMIC DNA]</scope>
    <source>
        <strain evidence="1 2">DSL-17</strain>
    </source>
</reference>
<evidence type="ECO:0008006" key="3">
    <source>
        <dbReference type="Google" id="ProtNLM"/>
    </source>
</evidence>
<sequence>MSKQFIVAKTFEHLIDCFCPEGDHAESIIIHKTDIIEVKEDRKFVMDNGWYSLVVINNQWFLYMAIEDLEHYFNRNYLYSMLDIELKINYLQFQVNQALDEGNEALFINSTSRLNDISDLLGILNEANQTI</sequence>
<comment type="caution">
    <text evidence="1">The sequence shown here is derived from an EMBL/GenBank/DDBJ whole genome shotgun (WGS) entry which is preliminary data.</text>
</comment>